<accession>A0A1W2C512</accession>
<dbReference type="InterPro" id="IPR024440">
    <property type="entry name" value="ColicinD_C"/>
</dbReference>
<protein>
    <submittedName>
        <fullName evidence="4">Colicin D</fullName>
    </submittedName>
</protein>
<organism evidence="4 5">
    <name type="scientific">Papillibacter cinnamivorans DSM 12816</name>
    <dbReference type="NCBI Taxonomy" id="1122930"/>
    <lineage>
        <taxon>Bacteria</taxon>
        <taxon>Bacillati</taxon>
        <taxon>Bacillota</taxon>
        <taxon>Clostridia</taxon>
        <taxon>Eubacteriales</taxon>
        <taxon>Oscillospiraceae</taxon>
        <taxon>Papillibacter</taxon>
    </lineage>
</organism>
<dbReference type="Gene3D" id="3.10.450.200">
    <property type="match status" value="1"/>
</dbReference>
<dbReference type="EMBL" id="FWXW01000007">
    <property type="protein sequence ID" value="SMC80299.1"/>
    <property type="molecule type" value="Genomic_DNA"/>
</dbReference>
<dbReference type="SUPFAM" id="SSF102824">
    <property type="entry name" value="Colicin D/E5 nuclease domain"/>
    <property type="match status" value="1"/>
</dbReference>
<reference evidence="4 5" key="1">
    <citation type="submission" date="2017-04" db="EMBL/GenBank/DDBJ databases">
        <authorList>
            <person name="Afonso C.L."/>
            <person name="Miller P.J."/>
            <person name="Scott M.A."/>
            <person name="Spackman E."/>
            <person name="Goraichik I."/>
            <person name="Dimitrov K.M."/>
            <person name="Suarez D.L."/>
            <person name="Swayne D.E."/>
        </authorList>
    </citation>
    <scope>NUCLEOTIDE SEQUENCE [LARGE SCALE GENOMIC DNA]</scope>
    <source>
        <strain evidence="4 5">DSM 12816</strain>
    </source>
</reference>
<dbReference type="Pfam" id="PF11429">
    <property type="entry name" value="Colicin_D"/>
    <property type="match status" value="1"/>
</dbReference>
<dbReference type="InterPro" id="IPR038233">
    <property type="entry name" value="Colicin_D/E5_nuclease"/>
</dbReference>
<sequence length="438" mass="48957">MKNALDSGAAGSGSGEDGKTPDSAPGSVLLTLADGLKSAGDGKRSTGLLRDFREYVRKPDTSAEDGRMRRENRYAEENTASPTDRLKSLEKAIQLQRAKIQGLYDAYLYGDAEQEEKKLSLLERQYATENKRDLDRFIAEWTEEIDRQRQEQREQEILDLYNLYVPLPQETVASQEEEGYTGNGETTGSKWVNAAYFAGGYIETGWDEYKQYNNLIPHDYESIIDNAKQALNLCTAVSGLADSLISHDINAKDLLYILGDNAKESLIGDILYIKDHADLFKQFDQLTPEEAWDLGERTRGAVIELEKIGFTVYMLGSSVKSFVEEKGVLEGTGQTIKNIDDVNYGQSSLDKAFSKHSADFGTYPDGSNASRELFKSDINDLLRSGIQKSGTYRSLAGIHVYNSSTRLWAFYDTNGNFITAFKLSLEQLKYLIETGVVK</sequence>
<dbReference type="GO" id="GO:0004540">
    <property type="term" value="F:RNA nuclease activity"/>
    <property type="evidence" value="ECO:0007669"/>
    <property type="project" value="InterPro"/>
</dbReference>
<dbReference type="OrthoDB" id="7182479at2"/>
<dbReference type="STRING" id="1122930.SAMN02745168_2564"/>
<dbReference type="InterPro" id="IPR037178">
    <property type="entry name" value="ColicinD_C_sf"/>
</dbReference>
<evidence type="ECO:0000313" key="5">
    <source>
        <dbReference type="Proteomes" id="UP000192790"/>
    </source>
</evidence>
<gene>
    <name evidence="4" type="ORF">SAMN02745168_2564</name>
</gene>
<dbReference type="RefSeq" id="WP_084235238.1">
    <property type="nucleotide sequence ID" value="NZ_FWXW01000007.1"/>
</dbReference>
<feature type="domain" description="Colicin D C-terminal" evidence="3">
    <location>
        <begin position="349"/>
        <end position="430"/>
    </location>
</feature>
<dbReference type="Proteomes" id="UP000192790">
    <property type="component" value="Unassembled WGS sequence"/>
</dbReference>
<name>A0A1W2C512_9FIRM</name>
<feature type="coiled-coil region" evidence="1">
    <location>
        <begin position="86"/>
        <end position="158"/>
    </location>
</feature>
<evidence type="ECO:0000256" key="2">
    <source>
        <dbReference type="SAM" id="MobiDB-lite"/>
    </source>
</evidence>
<evidence type="ECO:0000259" key="3">
    <source>
        <dbReference type="Pfam" id="PF11429"/>
    </source>
</evidence>
<evidence type="ECO:0000256" key="1">
    <source>
        <dbReference type="SAM" id="Coils"/>
    </source>
</evidence>
<keyword evidence="5" id="KW-1185">Reference proteome</keyword>
<feature type="region of interest" description="Disordered" evidence="2">
    <location>
        <begin position="1"/>
        <end position="28"/>
    </location>
</feature>
<proteinExistence type="predicted"/>
<evidence type="ECO:0000313" key="4">
    <source>
        <dbReference type="EMBL" id="SMC80299.1"/>
    </source>
</evidence>
<dbReference type="AlphaFoldDB" id="A0A1W2C512"/>
<keyword evidence="1" id="KW-0175">Coiled coil</keyword>